<dbReference type="Pfam" id="PF00069">
    <property type="entry name" value="Pkinase"/>
    <property type="match status" value="1"/>
</dbReference>
<keyword evidence="4" id="KW-0418">Kinase</keyword>
<dbReference type="PROSITE" id="PS00108">
    <property type="entry name" value="PROTEIN_KINASE_ST"/>
    <property type="match status" value="1"/>
</dbReference>
<dbReference type="OrthoDB" id="354826at2759"/>
<dbReference type="EMBL" id="DS985248">
    <property type="protein sequence ID" value="EDV22891.1"/>
    <property type="molecule type" value="Genomic_DNA"/>
</dbReference>
<proteinExistence type="inferred from homology"/>
<evidence type="ECO:0000256" key="2">
    <source>
        <dbReference type="ARBA" id="ARBA00022679"/>
    </source>
</evidence>
<keyword evidence="11" id="KW-1185">Reference proteome</keyword>
<dbReference type="Gene3D" id="1.10.510.10">
    <property type="entry name" value="Transferase(Phosphotransferase) domain 1"/>
    <property type="match status" value="1"/>
</dbReference>
<feature type="domain" description="Protein kinase" evidence="8">
    <location>
        <begin position="6"/>
        <end position="269"/>
    </location>
</feature>
<evidence type="ECO:0000256" key="3">
    <source>
        <dbReference type="ARBA" id="ARBA00022741"/>
    </source>
</evidence>
<keyword evidence="2" id="KW-0808">Transferase</keyword>
<evidence type="ECO:0000259" key="8">
    <source>
        <dbReference type="PROSITE" id="PS50011"/>
    </source>
</evidence>
<dbReference type="Gene3D" id="3.30.200.20">
    <property type="entry name" value="Phosphorylase Kinase, domain 1"/>
    <property type="match status" value="1"/>
</dbReference>
<dbReference type="FunFam" id="1.10.510.10:FF:000639">
    <property type="entry name" value="Related to serine/threonine protein kinase"/>
    <property type="match status" value="1"/>
</dbReference>
<accession>B3S323</accession>
<feature type="binding site" evidence="6">
    <location>
        <position position="35"/>
    </location>
    <ligand>
        <name>ATP</name>
        <dbReference type="ChEBI" id="CHEBI:30616"/>
    </ligand>
</feature>
<dbReference type="InterPro" id="IPR017441">
    <property type="entry name" value="Protein_kinase_ATP_BS"/>
</dbReference>
<feature type="non-terminal residue" evidence="10">
    <location>
        <position position="1"/>
    </location>
</feature>
<dbReference type="GeneID" id="6755798"/>
<dbReference type="FunFam" id="3.30.200.20:FF:000347">
    <property type="entry name" value="serine/threonine-protein kinase 32A isoform X2"/>
    <property type="match status" value="1"/>
</dbReference>
<evidence type="ECO:0000256" key="6">
    <source>
        <dbReference type="PROSITE-ProRule" id="PRU10141"/>
    </source>
</evidence>
<dbReference type="InParanoid" id="B3S323"/>
<evidence type="ECO:0000313" key="11">
    <source>
        <dbReference type="Proteomes" id="UP000009022"/>
    </source>
</evidence>
<name>B3S323_TRIAD</name>
<dbReference type="SUPFAM" id="SSF56112">
    <property type="entry name" value="Protein kinase-like (PK-like)"/>
    <property type="match status" value="1"/>
</dbReference>
<dbReference type="Proteomes" id="UP000009022">
    <property type="component" value="Unassembled WGS sequence"/>
</dbReference>
<dbReference type="FunCoup" id="B3S323">
    <property type="interactions" value="902"/>
</dbReference>
<evidence type="ECO:0000256" key="4">
    <source>
        <dbReference type="ARBA" id="ARBA00022777"/>
    </source>
</evidence>
<dbReference type="KEGG" id="tad:TRIADDRAFT_28247"/>
<dbReference type="InterPro" id="IPR008271">
    <property type="entry name" value="Ser/Thr_kinase_AS"/>
</dbReference>
<dbReference type="InterPro" id="IPR000719">
    <property type="entry name" value="Prot_kinase_dom"/>
</dbReference>
<evidence type="ECO:0000313" key="10">
    <source>
        <dbReference type="EMBL" id="EDV22891.1"/>
    </source>
</evidence>
<feature type="domain" description="AGC-kinase C-terminal" evidence="9">
    <location>
        <begin position="270"/>
        <end position="330"/>
    </location>
</feature>
<organism evidence="10 11">
    <name type="scientific">Trichoplax adhaerens</name>
    <name type="common">Trichoplax reptans</name>
    <dbReference type="NCBI Taxonomy" id="10228"/>
    <lineage>
        <taxon>Eukaryota</taxon>
        <taxon>Metazoa</taxon>
        <taxon>Placozoa</taxon>
        <taxon>Uniplacotomia</taxon>
        <taxon>Trichoplacea</taxon>
        <taxon>Trichoplacidae</taxon>
        <taxon>Trichoplax</taxon>
    </lineage>
</organism>
<dbReference type="eggNOG" id="KOG0598">
    <property type="taxonomic scope" value="Eukaryota"/>
</dbReference>
<dbReference type="AlphaFoldDB" id="B3S323"/>
<dbReference type="SMART" id="SM00220">
    <property type="entry name" value="S_TKc"/>
    <property type="match status" value="1"/>
</dbReference>
<dbReference type="PANTHER" id="PTHR24355">
    <property type="entry name" value="G PROTEIN-COUPLED RECEPTOR KINASE/RIBOSOMAL PROTEIN S6 KINASE"/>
    <property type="match status" value="1"/>
</dbReference>
<evidence type="ECO:0000256" key="5">
    <source>
        <dbReference type="ARBA" id="ARBA00022840"/>
    </source>
</evidence>
<reference evidence="10 11" key="1">
    <citation type="journal article" date="2008" name="Nature">
        <title>The Trichoplax genome and the nature of placozoans.</title>
        <authorList>
            <person name="Srivastava M."/>
            <person name="Begovic E."/>
            <person name="Chapman J."/>
            <person name="Putnam N.H."/>
            <person name="Hellsten U."/>
            <person name="Kawashima T."/>
            <person name="Kuo A."/>
            <person name="Mitros T."/>
            <person name="Salamov A."/>
            <person name="Carpenter M.L."/>
            <person name="Signorovitch A.Y."/>
            <person name="Moreno M.A."/>
            <person name="Kamm K."/>
            <person name="Grimwood J."/>
            <person name="Schmutz J."/>
            <person name="Shapiro H."/>
            <person name="Grigoriev I.V."/>
            <person name="Buss L.W."/>
            <person name="Schierwater B."/>
            <person name="Dellaporta S.L."/>
            <person name="Rokhsar D.S."/>
        </authorList>
    </citation>
    <scope>NUCLEOTIDE SEQUENCE [LARGE SCALE GENOMIC DNA]</scope>
    <source>
        <strain evidence="10 11">Grell-BS-1999</strain>
    </source>
</reference>
<dbReference type="HOGENOM" id="CLU_000288_63_5_1"/>
<gene>
    <name evidence="10" type="ORF">TRIADDRAFT_28247</name>
</gene>
<dbReference type="PROSITE" id="PS00107">
    <property type="entry name" value="PROTEIN_KINASE_ATP"/>
    <property type="match status" value="1"/>
</dbReference>
<dbReference type="InterPro" id="IPR000961">
    <property type="entry name" value="AGC-kinase_C"/>
</dbReference>
<keyword evidence="1 7" id="KW-0723">Serine/threonine-protein kinase</keyword>
<dbReference type="RefSeq" id="XP_002114757.1">
    <property type="nucleotide sequence ID" value="XM_002114721.1"/>
</dbReference>
<evidence type="ECO:0000259" key="9">
    <source>
        <dbReference type="PROSITE" id="PS51285"/>
    </source>
</evidence>
<dbReference type="PANTHER" id="PTHR24355:SF30">
    <property type="entry name" value="SERINE_THREONINE-PROTEIN KINASE 32B ISOFORM X1"/>
    <property type="match status" value="1"/>
</dbReference>
<keyword evidence="3 6" id="KW-0547">Nucleotide-binding</keyword>
<protein>
    <recommendedName>
        <fullName evidence="12">Protein kinase domain-containing protein</fullName>
    </recommendedName>
</protein>
<dbReference type="InterPro" id="IPR011009">
    <property type="entry name" value="Kinase-like_dom_sf"/>
</dbReference>
<dbReference type="STRING" id="10228.B3S323"/>
<dbReference type="PROSITE" id="PS50011">
    <property type="entry name" value="PROTEIN_KINASE_DOM"/>
    <property type="match status" value="1"/>
</dbReference>
<keyword evidence="5 6" id="KW-0067">ATP-binding</keyword>
<dbReference type="GO" id="GO:0004674">
    <property type="term" value="F:protein serine/threonine kinase activity"/>
    <property type="evidence" value="ECO:0000318"/>
    <property type="project" value="GO_Central"/>
</dbReference>
<dbReference type="CDD" id="cd05578">
    <property type="entry name" value="STKc_Yank1"/>
    <property type="match status" value="1"/>
</dbReference>
<dbReference type="PhylomeDB" id="B3S323"/>
<evidence type="ECO:0008006" key="12">
    <source>
        <dbReference type="Google" id="ProtNLM"/>
    </source>
</evidence>
<comment type="similarity">
    <text evidence="7">Belongs to the protein kinase superfamily.</text>
</comment>
<dbReference type="GO" id="GO:0005524">
    <property type="term" value="F:ATP binding"/>
    <property type="evidence" value="ECO:0007669"/>
    <property type="project" value="UniProtKB-UniRule"/>
</dbReference>
<dbReference type="OMA" id="HVGKMRR"/>
<sequence>VNLDHFEVLRAIGKGAFGKVCIVQKKDTKKMYAMKYMNKIKCIGQGAVTNVLREQEMLKALEYPLIVNLWFAFQDVEDIFVVLDLLLGGDLRYHIQQNVRFTEDIVKVYLVELASALDYLRCKYIIHRDLKPDNILLDEKGHAHLTDFNVAVYVQPGKKITSVTGTKPYMAPEIFTNNYLHNDPPSYSFAVDWWSLGVLLYEILTRRRPYDIESRTPNSKICQMFQQSKKPPYRNHWSREFLEVITDLLEINEDDRLQSVQRLKTYDFVAGINWSDIAEKKLQPSFIPSQRSLNCDPAHELEEMIVEPNPLHKKKKRLDKKNKVADTDVI</sequence>
<evidence type="ECO:0000256" key="1">
    <source>
        <dbReference type="ARBA" id="ARBA00022527"/>
    </source>
</evidence>
<dbReference type="PROSITE" id="PS51285">
    <property type="entry name" value="AGC_KINASE_CTER"/>
    <property type="match status" value="1"/>
</dbReference>
<evidence type="ECO:0000256" key="7">
    <source>
        <dbReference type="RuleBase" id="RU000304"/>
    </source>
</evidence>
<dbReference type="CTD" id="6755798"/>
<dbReference type="GO" id="GO:0035556">
    <property type="term" value="P:intracellular signal transduction"/>
    <property type="evidence" value="ECO:0000318"/>
    <property type="project" value="GO_Central"/>
</dbReference>